<dbReference type="NCBIfam" id="NF033564">
    <property type="entry name" value="transpos_ISAs1"/>
    <property type="match status" value="1"/>
</dbReference>
<dbReference type="PANTHER" id="PTHR30298:SF0">
    <property type="entry name" value="PROTEIN YBFL-RELATED"/>
    <property type="match status" value="1"/>
</dbReference>
<proteinExistence type="predicted"/>
<evidence type="ECO:0000313" key="2">
    <source>
        <dbReference type="Proteomes" id="UP001225761"/>
    </source>
</evidence>
<dbReference type="EMBL" id="JASHIE010000006">
    <property type="protein sequence ID" value="MDI9875062.1"/>
    <property type="molecule type" value="Genomic_DNA"/>
</dbReference>
<name>A0ABT6Z2B4_9BACT</name>
<sequence length="85" mass="10423">MDFGNNRIETRTYYVEKNLKFYDDLVNWQYLKSIIMVEFKREINGNATSEYLYYLSNLLLEPKEFNTFIRNHWRIENNLHHTGVP</sequence>
<evidence type="ECO:0000313" key="1">
    <source>
        <dbReference type="EMBL" id="MDI9875062.1"/>
    </source>
</evidence>
<keyword evidence="2" id="KW-1185">Reference proteome</keyword>
<comment type="caution">
    <text evidence="1">The sequence shown here is derived from an EMBL/GenBank/DDBJ whole genome shotgun (WGS) entry which is preliminary data.</text>
</comment>
<gene>
    <name evidence="1" type="ORF">QM481_11040</name>
</gene>
<dbReference type="PANTHER" id="PTHR30298">
    <property type="entry name" value="H REPEAT-ASSOCIATED PREDICTED TRANSPOSASE"/>
    <property type="match status" value="1"/>
</dbReference>
<reference evidence="1 2" key="1">
    <citation type="submission" date="2023-05" db="EMBL/GenBank/DDBJ databases">
        <title>Novel species of genus Flectobacillus isolated from stream in China.</title>
        <authorList>
            <person name="Lu H."/>
        </authorList>
    </citation>
    <scope>NUCLEOTIDE SEQUENCE [LARGE SCALE GENOMIC DNA]</scope>
    <source>
        <strain evidence="1 2">LFS242W</strain>
    </source>
</reference>
<accession>A0ABT6Z2B4</accession>
<dbReference type="InterPro" id="IPR047647">
    <property type="entry name" value="ISAs1_transpos"/>
</dbReference>
<dbReference type="Proteomes" id="UP001225761">
    <property type="component" value="Unassembled WGS sequence"/>
</dbReference>
<dbReference type="InterPro" id="IPR051698">
    <property type="entry name" value="Transposase_11-like"/>
</dbReference>
<organism evidence="1 2">
    <name type="scientific">Flectobacillus rivi</name>
    <dbReference type="NCBI Taxonomy" id="2984209"/>
    <lineage>
        <taxon>Bacteria</taxon>
        <taxon>Pseudomonadati</taxon>
        <taxon>Bacteroidota</taxon>
        <taxon>Cytophagia</taxon>
        <taxon>Cytophagales</taxon>
        <taxon>Flectobacillaceae</taxon>
        <taxon>Flectobacillus</taxon>
    </lineage>
</organism>
<protein>
    <submittedName>
        <fullName evidence="1">ISAs1 family transposase</fullName>
    </submittedName>
</protein>